<accession>N1VQP7</accession>
<feature type="transmembrane region" description="Helical" evidence="1">
    <location>
        <begin position="325"/>
        <end position="344"/>
    </location>
</feature>
<dbReference type="Proteomes" id="UP000012371">
    <property type="component" value="Unassembled WGS sequence"/>
</dbReference>
<reference evidence="2" key="1">
    <citation type="submission" date="2013-03" db="EMBL/GenBank/DDBJ databases">
        <authorList>
            <person name="Harkins D.M."/>
            <person name="Durkin A.S."/>
            <person name="Brinkac L.M."/>
            <person name="Haft D.H."/>
            <person name="Selengut J.D."/>
            <person name="Sanka R."/>
            <person name="DePew J."/>
            <person name="Purushe J."/>
            <person name="Hartskeerl R.A."/>
            <person name="Ahmed A."/>
            <person name="van der Linden H."/>
            <person name="Goris M.G.A."/>
            <person name="Vinetz J.M."/>
            <person name="Sutton G.G."/>
            <person name="Nierman W.C."/>
            <person name="Fouts D.E."/>
        </authorList>
    </citation>
    <scope>NUCLEOTIDE SEQUENCE [LARGE SCALE GENOMIC DNA]</scope>
    <source>
        <strain evidence="2">LT 11-33</strain>
    </source>
</reference>
<evidence type="ECO:0000313" key="3">
    <source>
        <dbReference type="Proteomes" id="UP000012371"/>
    </source>
</evidence>
<feature type="transmembrane region" description="Helical" evidence="1">
    <location>
        <begin position="140"/>
        <end position="162"/>
    </location>
</feature>
<proteinExistence type="predicted"/>
<evidence type="ECO:0000313" key="2">
    <source>
        <dbReference type="EMBL" id="EMY60778.1"/>
    </source>
</evidence>
<keyword evidence="1" id="KW-1133">Transmembrane helix</keyword>
<keyword evidence="1" id="KW-0812">Transmembrane</keyword>
<feature type="transmembrane region" description="Helical" evidence="1">
    <location>
        <begin position="201"/>
        <end position="221"/>
    </location>
</feature>
<keyword evidence="1" id="KW-0472">Membrane</keyword>
<dbReference type="STRING" id="1257025.LEP1GSC203_0650"/>
<dbReference type="EMBL" id="AOGW02000011">
    <property type="protein sequence ID" value="EMY60778.1"/>
    <property type="molecule type" value="Genomic_DNA"/>
</dbReference>
<dbReference type="AlphaFoldDB" id="N1VQP7"/>
<dbReference type="InterPro" id="IPR059217">
    <property type="entry name" value="LA3751_2-like"/>
</dbReference>
<dbReference type="OrthoDB" id="321184at2"/>
<feature type="transmembrane region" description="Helical" evidence="1">
    <location>
        <begin position="278"/>
        <end position="296"/>
    </location>
</feature>
<comment type="caution">
    <text evidence="2">The sequence shown here is derived from an EMBL/GenBank/DDBJ whole genome shotgun (WGS) entry which is preliminary data.</text>
</comment>
<evidence type="ECO:0000256" key="1">
    <source>
        <dbReference type="SAM" id="Phobius"/>
    </source>
</evidence>
<keyword evidence="3" id="KW-1185">Reference proteome</keyword>
<dbReference type="NCBIfam" id="NF047440">
    <property type="entry name" value="LA3751_2_3_fam"/>
    <property type="match status" value="1"/>
</dbReference>
<feature type="transmembrane region" description="Helical" evidence="1">
    <location>
        <begin position="7"/>
        <end position="26"/>
    </location>
</feature>
<name>N1VQP7_9LEPT</name>
<feature type="transmembrane region" description="Helical" evidence="1">
    <location>
        <begin position="168"/>
        <end position="194"/>
    </location>
</feature>
<protein>
    <submittedName>
        <fullName evidence="2">Membrane protein</fullName>
    </submittedName>
</protein>
<organism evidence="2 3">
    <name type="scientific">Leptospira terpstrae serovar Hualin str. LT 11-33 = ATCC 700639</name>
    <dbReference type="NCBI Taxonomy" id="1257025"/>
    <lineage>
        <taxon>Bacteria</taxon>
        <taxon>Pseudomonadati</taxon>
        <taxon>Spirochaetota</taxon>
        <taxon>Spirochaetia</taxon>
        <taxon>Leptospirales</taxon>
        <taxon>Leptospiraceae</taxon>
        <taxon>Leptospira</taxon>
    </lineage>
</organism>
<gene>
    <name evidence="2" type="ORF">LEP1GSC203_0650</name>
</gene>
<sequence length="468" mass="54234">MIHSKKAIGFFCSFAFLAFLSFYFSARGILPFTDFALLEWQMKLAGQFIFYLPYLHQTQDPSFLFFPLPDLFFQLTNGKAYSTFPNFYPFLFSPILKIWGTAGITIAQLVLFSGAIYIFHQIKKDFTATFLLLFGSSLPIYIFLIHETVLIFFLEILVLFLFSRNRFFLSGILSALIVWIRPEMCMVIVLVPFCFTNYSNILKFGISLFLGISVFALGNLYTTDSIFPLRMVKNSNFQFRTDNTIYLTKIWIEQVPIFLLSCFILIRSCVSRKISYPMILIILATLVTIVLAPNTGGHNTPRYLYGFIPLYILIMRKDIEVNPLLSFRWMFLLSFLSLYTIWNLNGQIKELIKISKYQANTLNEIRKLDDSVLIFNNSDFSFVVLPLLQENKDLLLLRKDYDPQILVGLLQNENTKSFTFLELPPSPYTLPNHFSLPNCNKNCTFSKTETILLPNALLPITQTQYLRK</sequence>
<dbReference type="RefSeq" id="WP_002974635.1">
    <property type="nucleotide sequence ID" value="NZ_AOGW02000011.1"/>
</dbReference>
<feature type="transmembrane region" description="Helical" evidence="1">
    <location>
        <begin position="245"/>
        <end position="266"/>
    </location>
</feature>
<feature type="transmembrane region" description="Helical" evidence="1">
    <location>
        <begin position="98"/>
        <end position="119"/>
    </location>
</feature>